<dbReference type="InterPro" id="IPR041698">
    <property type="entry name" value="Methyltransf_25"/>
</dbReference>
<dbReference type="SUPFAM" id="SSF53335">
    <property type="entry name" value="S-adenosyl-L-methionine-dependent methyltransferases"/>
    <property type="match status" value="1"/>
</dbReference>
<name>A0AAE9Y575_9ACTN</name>
<evidence type="ECO:0000256" key="2">
    <source>
        <dbReference type="ARBA" id="ARBA00022679"/>
    </source>
</evidence>
<dbReference type="AlphaFoldDB" id="A0AAE9Y575"/>
<dbReference type="GO" id="GO:0008168">
    <property type="term" value="F:methyltransferase activity"/>
    <property type="evidence" value="ECO:0007669"/>
    <property type="project" value="UniProtKB-KW"/>
</dbReference>
<evidence type="ECO:0000313" key="5">
    <source>
        <dbReference type="Proteomes" id="UP001216390"/>
    </source>
</evidence>
<organism evidence="4 5">
    <name type="scientific">Iamia majanohamensis</name>
    <dbReference type="NCBI Taxonomy" id="467976"/>
    <lineage>
        <taxon>Bacteria</taxon>
        <taxon>Bacillati</taxon>
        <taxon>Actinomycetota</taxon>
        <taxon>Acidimicrobiia</taxon>
        <taxon>Acidimicrobiales</taxon>
        <taxon>Iamiaceae</taxon>
        <taxon>Iamia</taxon>
    </lineage>
</organism>
<dbReference type="InterPro" id="IPR029063">
    <property type="entry name" value="SAM-dependent_MTases_sf"/>
</dbReference>
<dbReference type="Gene3D" id="3.40.50.150">
    <property type="entry name" value="Vaccinia Virus protein VP39"/>
    <property type="match status" value="1"/>
</dbReference>
<feature type="domain" description="Methyltransferase" evidence="3">
    <location>
        <begin position="60"/>
        <end position="154"/>
    </location>
</feature>
<keyword evidence="1 4" id="KW-0489">Methyltransferase</keyword>
<dbReference type="PANTHER" id="PTHR43861:SF1">
    <property type="entry name" value="TRANS-ACONITATE 2-METHYLTRANSFERASE"/>
    <property type="match status" value="1"/>
</dbReference>
<dbReference type="CDD" id="cd02440">
    <property type="entry name" value="AdoMet_MTases"/>
    <property type="match status" value="1"/>
</dbReference>
<protein>
    <submittedName>
        <fullName evidence="4">Class I SAM-dependent methyltransferase</fullName>
    </submittedName>
</protein>
<evidence type="ECO:0000313" key="4">
    <source>
        <dbReference type="EMBL" id="WCO66570.1"/>
    </source>
</evidence>
<keyword evidence="5" id="KW-1185">Reference proteome</keyword>
<keyword evidence="2" id="KW-0808">Transferase</keyword>
<gene>
    <name evidence="4" type="ORF">PO878_18895</name>
</gene>
<dbReference type="Proteomes" id="UP001216390">
    <property type="component" value="Chromosome"/>
</dbReference>
<sequence length="241" mass="26309">MAEAQTAGVPGWVLDEMAHAGRENLDPDHVTRYDLKEDAGAEAEVALLRAHGLAPDATLVDMGAGTGQVALAAAPTCGRVVAVDVSPVMLARLRAQVEAAGRHNVEVVHAGFLTYDHQGPPADVVYSRWALHHLPDMWKVVALRRMRGLLRPGGLLRLSDVAFAFDPSEVEERIEAWCAAYPDRSASGDDWVRTDVEEHVRDEHSTFTWLLEPMVERCGFRIEDASHSDDGLTAAYLARAV</sequence>
<evidence type="ECO:0000256" key="1">
    <source>
        <dbReference type="ARBA" id="ARBA00022603"/>
    </source>
</evidence>
<dbReference type="PANTHER" id="PTHR43861">
    <property type="entry name" value="TRANS-ACONITATE 2-METHYLTRANSFERASE-RELATED"/>
    <property type="match status" value="1"/>
</dbReference>
<dbReference type="GO" id="GO:0032259">
    <property type="term" value="P:methylation"/>
    <property type="evidence" value="ECO:0007669"/>
    <property type="project" value="UniProtKB-KW"/>
</dbReference>
<evidence type="ECO:0000259" key="3">
    <source>
        <dbReference type="Pfam" id="PF13649"/>
    </source>
</evidence>
<accession>A0AAE9Y575</accession>
<dbReference type="Pfam" id="PF13649">
    <property type="entry name" value="Methyltransf_25"/>
    <property type="match status" value="1"/>
</dbReference>
<reference evidence="4" key="1">
    <citation type="submission" date="2023-01" db="EMBL/GenBank/DDBJ databases">
        <title>The diversity of Class Acidimicrobiia in South China Sea sediment environments and the proposal of Iamia marina sp. nov., a novel species of the genus Iamia.</title>
        <authorList>
            <person name="He Y."/>
            <person name="Tian X."/>
        </authorList>
    </citation>
    <scope>NUCLEOTIDE SEQUENCE</scope>
    <source>
        <strain evidence="4">DSM 19957</strain>
    </source>
</reference>
<dbReference type="RefSeq" id="WP_272736093.1">
    <property type="nucleotide sequence ID" value="NZ_CP116942.1"/>
</dbReference>
<dbReference type="EMBL" id="CP116942">
    <property type="protein sequence ID" value="WCO66570.1"/>
    <property type="molecule type" value="Genomic_DNA"/>
</dbReference>
<dbReference type="KEGG" id="ima:PO878_18895"/>
<proteinExistence type="predicted"/>